<feature type="domain" description="Type I restriction modification DNA specificity" evidence="4">
    <location>
        <begin position="74"/>
        <end position="212"/>
    </location>
</feature>
<dbReference type="AlphaFoldDB" id="A0A2T5XU57"/>
<dbReference type="InterPro" id="IPR000055">
    <property type="entry name" value="Restrct_endonuc_typeI_TRD"/>
</dbReference>
<keyword evidence="2" id="KW-0680">Restriction system</keyword>
<dbReference type="EMBL" id="QBKG01000007">
    <property type="protein sequence ID" value="PTX06445.1"/>
    <property type="molecule type" value="Genomic_DNA"/>
</dbReference>
<name>A0A2T5XU57_9FLAO</name>
<dbReference type="InterPro" id="IPR052021">
    <property type="entry name" value="Type-I_RS_S_subunit"/>
</dbReference>
<evidence type="ECO:0000256" key="3">
    <source>
        <dbReference type="ARBA" id="ARBA00023125"/>
    </source>
</evidence>
<comment type="similarity">
    <text evidence="1">Belongs to the type-I restriction system S methylase family.</text>
</comment>
<dbReference type="GO" id="GO:0003677">
    <property type="term" value="F:DNA binding"/>
    <property type="evidence" value="ECO:0007669"/>
    <property type="project" value="UniProtKB-KW"/>
</dbReference>
<protein>
    <submittedName>
        <fullName evidence="5">Type I restriction modification DNA specificity protein</fullName>
    </submittedName>
</protein>
<sequence length="526" mass="60240">MKKFKLSENINSNKVFIINRLELGGRLDPHFHKKEYNIIKEKLSLIPTSSIRNESVKIFSGITPLSGGDAYTDKDNGIPFVRSGDFSEDNIIDFNNLNFIKPEIHNKLMKGSKILRNDLLIAIVGATIGKVGVYNYDFEANINQAICGVRFKENINPHFIHIFFLTDLGQKILDRIKRPVARANINLEEVGSIPIPLLDIITQKKIVSYFYNKIIQKQQKEAEAQRLLDSIDDYLLGELGITLPKEEEFLPQNTDKNSSYNLDNDNPLVKKGRLFLTNLSEVTGKRIDSKGYDIKTKLLKNSIDNIDSKKFIALPLKSFIIQSIAGNWGIDENEEIEENEKYQKCLVIRATEFDNQYNLNLDNSRVKYRLIKKNILSKIDLKENDLLIEKSGGSPDQPVGRIAIITQNIIKNNILCYSNFIHKIRVDNKKINPKYLFCFLKMMHNIRLTEAMQSQTNGIRNLIMSTYLNQNIVIPISENGIIDIQKQTEIANRITAIREEAKKLQLEAINILETAKRDIEQMILGD</sequence>
<dbReference type="Gene3D" id="3.90.220.20">
    <property type="entry name" value="DNA methylase specificity domains"/>
    <property type="match status" value="2"/>
</dbReference>
<accession>A0A2T5XU57</accession>
<proteinExistence type="inferred from homology"/>
<dbReference type="Pfam" id="PF01420">
    <property type="entry name" value="Methylase_S"/>
    <property type="match status" value="1"/>
</dbReference>
<dbReference type="PANTHER" id="PTHR30408:SF12">
    <property type="entry name" value="TYPE I RESTRICTION ENZYME MJAVIII SPECIFICITY SUBUNIT"/>
    <property type="match status" value="1"/>
</dbReference>
<dbReference type="GO" id="GO:0009307">
    <property type="term" value="P:DNA restriction-modification system"/>
    <property type="evidence" value="ECO:0007669"/>
    <property type="project" value="UniProtKB-KW"/>
</dbReference>
<comment type="caution">
    <text evidence="5">The sequence shown here is derived from an EMBL/GenBank/DDBJ whole genome shotgun (WGS) entry which is preliminary data.</text>
</comment>
<dbReference type="RefSeq" id="WP_170069090.1">
    <property type="nucleotide sequence ID" value="NZ_QBKG01000007.1"/>
</dbReference>
<dbReference type="GeneID" id="84580893"/>
<dbReference type="Proteomes" id="UP000243985">
    <property type="component" value="Unassembled WGS sequence"/>
</dbReference>
<gene>
    <name evidence="5" type="ORF">C8P65_107103</name>
</gene>
<evidence type="ECO:0000313" key="6">
    <source>
        <dbReference type="Proteomes" id="UP000243985"/>
    </source>
</evidence>
<organism evidence="5 6">
    <name type="scientific">Capnocytophaga leadbetteri</name>
    <dbReference type="NCBI Taxonomy" id="327575"/>
    <lineage>
        <taxon>Bacteria</taxon>
        <taxon>Pseudomonadati</taxon>
        <taxon>Bacteroidota</taxon>
        <taxon>Flavobacteriia</taxon>
        <taxon>Flavobacteriales</taxon>
        <taxon>Flavobacteriaceae</taxon>
        <taxon>Capnocytophaga</taxon>
    </lineage>
</organism>
<evidence type="ECO:0000259" key="4">
    <source>
        <dbReference type="Pfam" id="PF01420"/>
    </source>
</evidence>
<evidence type="ECO:0000256" key="1">
    <source>
        <dbReference type="ARBA" id="ARBA00010923"/>
    </source>
</evidence>
<evidence type="ECO:0000256" key="2">
    <source>
        <dbReference type="ARBA" id="ARBA00022747"/>
    </source>
</evidence>
<evidence type="ECO:0000313" key="5">
    <source>
        <dbReference type="EMBL" id="PTX06445.1"/>
    </source>
</evidence>
<dbReference type="PANTHER" id="PTHR30408">
    <property type="entry name" value="TYPE-1 RESTRICTION ENZYME ECOKI SPECIFICITY PROTEIN"/>
    <property type="match status" value="1"/>
</dbReference>
<dbReference type="InterPro" id="IPR044946">
    <property type="entry name" value="Restrct_endonuc_typeI_TRD_sf"/>
</dbReference>
<reference evidence="5 6" key="1">
    <citation type="submission" date="2018-04" db="EMBL/GenBank/DDBJ databases">
        <title>Genomic Encyclopedia of Archaeal and Bacterial Type Strains, Phase II (KMG-II): from individual species to whole genera.</title>
        <authorList>
            <person name="Goeker M."/>
        </authorList>
    </citation>
    <scope>NUCLEOTIDE SEQUENCE [LARGE SCALE GENOMIC DNA]</scope>
    <source>
        <strain evidence="5 6">DSM 22902</strain>
    </source>
</reference>
<keyword evidence="3" id="KW-0238">DNA-binding</keyword>
<dbReference type="SUPFAM" id="SSF116734">
    <property type="entry name" value="DNA methylase specificity domain"/>
    <property type="match status" value="2"/>
</dbReference>